<dbReference type="PANTHER" id="PTHR12049">
    <property type="entry name" value="PROTEIN ARGININE METHYLTRANSFERASE NDUFAF7, MITOCHONDRIAL"/>
    <property type="match status" value="1"/>
</dbReference>
<reference evidence="3" key="2">
    <citation type="journal article" date="2020" name="Microorganisms">
        <title>Osmotic Adaptation and Compatible Solute Biosynthesis of Phototrophic Bacteria as Revealed from Genome Analyses.</title>
        <authorList>
            <person name="Imhoff J.F."/>
            <person name="Rahn T."/>
            <person name="Kunzel S."/>
            <person name="Keller A."/>
            <person name="Neulinger S.C."/>
        </authorList>
    </citation>
    <scope>NUCLEOTIDE SEQUENCE</scope>
    <source>
        <strain evidence="3">DSM 11080</strain>
    </source>
</reference>
<name>A0AAJ0U301_9GAMM</name>
<dbReference type="PANTHER" id="PTHR12049:SF7">
    <property type="entry name" value="PROTEIN ARGININE METHYLTRANSFERASE NDUFAF7, MITOCHONDRIAL"/>
    <property type="match status" value="1"/>
</dbReference>
<keyword evidence="1 3" id="KW-0489">Methyltransferase</keyword>
<comment type="caution">
    <text evidence="3">The sequence shown here is derived from an EMBL/GenBank/DDBJ whole genome shotgun (WGS) entry which is preliminary data.</text>
</comment>
<evidence type="ECO:0000313" key="4">
    <source>
        <dbReference type="Proteomes" id="UP001296776"/>
    </source>
</evidence>
<accession>A0AAJ0U301</accession>
<dbReference type="Pfam" id="PF02636">
    <property type="entry name" value="Methyltransf_28"/>
    <property type="match status" value="1"/>
</dbReference>
<dbReference type="EMBL" id="NRSJ01000007">
    <property type="protein sequence ID" value="MBK1704143.1"/>
    <property type="molecule type" value="Genomic_DNA"/>
</dbReference>
<reference evidence="3" key="1">
    <citation type="submission" date="2017-08" db="EMBL/GenBank/DDBJ databases">
        <authorList>
            <person name="Imhoff J.F."/>
            <person name="Rahn T."/>
            <person name="Kuenzel S."/>
            <person name="Neulinger S.C."/>
        </authorList>
    </citation>
    <scope>NUCLEOTIDE SEQUENCE</scope>
    <source>
        <strain evidence="3">DSM 11080</strain>
    </source>
</reference>
<dbReference type="InterPro" id="IPR003788">
    <property type="entry name" value="NDUFAF7"/>
</dbReference>
<proteinExistence type="predicted"/>
<evidence type="ECO:0000256" key="1">
    <source>
        <dbReference type="ARBA" id="ARBA00022603"/>
    </source>
</evidence>
<dbReference type="GO" id="GO:0035243">
    <property type="term" value="F:protein-arginine omega-N symmetric methyltransferase activity"/>
    <property type="evidence" value="ECO:0007669"/>
    <property type="project" value="TreeGrafter"/>
</dbReference>
<keyword evidence="2" id="KW-0808">Transferase</keyword>
<dbReference type="Gene3D" id="3.40.50.12710">
    <property type="match status" value="1"/>
</dbReference>
<organism evidence="3 4">
    <name type="scientific">Halochromatium glycolicum</name>
    <dbReference type="NCBI Taxonomy" id="85075"/>
    <lineage>
        <taxon>Bacteria</taxon>
        <taxon>Pseudomonadati</taxon>
        <taxon>Pseudomonadota</taxon>
        <taxon>Gammaproteobacteria</taxon>
        <taxon>Chromatiales</taxon>
        <taxon>Chromatiaceae</taxon>
        <taxon>Halochromatium</taxon>
    </lineage>
</organism>
<dbReference type="Proteomes" id="UP001296776">
    <property type="component" value="Unassembled WGS sequence"/>
</dbReference>
<sequence>MTPSRQTTANRDPAERHHAELEELIGRAIDEAGGWLSFDRFMDLALYAPGLGYYVAGAEKLGAEGDFVTAPEISPLFARCLASPCREVLGELGGGDVLELGAGSGALAAELLTTLAAEGPLPDRYLILEPSPDLAERQRQTIARRAPALVERCNWLARLPERFSGVVLANEVLDAMPVHRFRINEAGAVDEIGVTRSDTGFADTCATVSSELKSAVDRLQRQGFATQPGYSSEVNLRLGPWTQAIASPLETGLILVIDYGYPRPEYYRAERSQGTLMCHSRHRAHDDPYRDVGLQDITAHVDFTALAEAAGDAGLALAGYTTQSNFLIGCGIDTVIAEAAGDDPMKLADLSAGAKQLLLPSRMGERFQIMGLSRGLADHDELSGFQVRDLRDRLALSGTEAQRR</sequence>
<gene>
    <name evidence="3" type="ORF">CKO40_06170</name>
</gene>
<dbReference type="InterPro" id="IPR038375">
    <property type="entry name" value="NDUFAF7_sf"/>
</dbReference>
<dbReference type="InterPro" id="IPR029063">
    <property type="entry name" value="SAM-dependent_MTases_sf"/>
</dbReference>
<dbReference type="SUPFAM" id="SSF53335">
    <property type="entry name" value="S-adenosyl-L-methionine-dependent methyltransferases"/>
    <property type="match status" value="1"/>
</dbReference>
<evidence type="ECO:0000256" key="2">
    <source>
        <dbReference type="ARBA" id="ARBA00022679"/>
    </source>
</evidence>
<protein>
    <submittedName>
        <fullName evidence="3">SAM-dependent methyltransferase</fullName>
    </submittedName>
</protein>
<keyword evidence="4" id="KW-1185">Reference proteome</keyword>
<dbReference type="AlphaFoldDB" id="A0AAJ0U301"/>
<dbReference type="GO" id="GO:0032259">
    <property type="term" value="P:methylation"/>
    <property type="evidence" value="ECO:0007669"/>
    <property type="project" value="UniProtKB-KW"/>
</dbReference>
<evidence type="ECO:0000313" key="3">
    <source>
        <dbReference type="EMBL" id="MBK1704143.1"/>
    </source>
</evidence>